<keyword evidence="7 13" id="KW-0808">Transferase</keyword>
<dbReference type="SUPFAM" id="SSF56752">
    <property type="entry name" value="D-aminoacid aminotransferase-like PLP-dependent enzymes"/>
    <property type="match status" value="1"/>
</dbReference>
<dbReference type="PANTHER" id="PTHR42743:SF10">
    <property type="entry name" value="D-ALANINE AMINOTRANSFERASE"/>
    <property type="match status" value="1"/>
</dbReference>
<dbReference type="GO" id="GO:0005829">
    <property type="term" value="C:cytosol"/>
    <property type="evidence" value="ECO:0007669"/>
    <property type="project" value="TreeGrafter"/>
</dbReference>
<comment type="cofactor">
    <cofactor evidence="1">
        <name>pyridoxal 5'-phosphate</name>
        <dbReference type="ChEBI" id="CHEBI:597326"/>
    </cofactor>
</comment>
<dbReference type="InterPro" id="IPR036038">
    <property type="entry name" value="Aminotransferase-like"/>
</dbReference>
<name>A0A927HCY1_9BACI</name>
<evidence type="ECO:0000256" key="3">
    <source>
        <dbReference type="ARBA" id="ARBA00011738"/>
    </source>
</evidence>
<evidence type="ECO:0000256" key="8">
    <source>
        <dbReference type="ARBA" id="ARBA00022898"/>
    </source>
</evidence>
<evidence type="ECO:0000256" key="10">
    <source>
        <dbReference type="ARBA" id="ARBA00033316"/>
    </source>
</evidence>
<keyword evidence="6 13" id="KW-0032">Aminotransferase</keyword>
<dbReference type="Gene3D" id="3.30.470.10">
    <property type="match status" value="1"/>
</dbReference>
<reference evidence="13" key="1">
    <citation type="submission" date="2020-09" db="EMBL/GenBank/DDBJ databases">
        <title>Bacillus faecalis sp. nov., a moderately halophilic bacterium isolated from cow faeces.</title>
        <authorList>
            <person name="Jiang L."/>
            <person name="Lee J."/>
        </authorList>
    </citation>
    <scope>NUCLEOTIDE SEQUENCE</scope>
    <source>
        <strain evidence="13">AGMB 02131</strain>
    </source>
</reference>
<organism evidence="13 14">
    <name type="scientific">Peribacillus faecalis</name>
    <dbReference type="NCBI Taxonomy" id="2772559"/>
    <lineage>
        <taxon>Bacteria</taxon>
        <taxon>Bacillati</taxon>
        <taxon>Bacillota</taxon>
        <taxon>Bacilli</taxon>
        <taxon>Bacillales</taxon>
        <taxon>Bacillaceae</taxon>
        <taxon>Peribacillus</taxon>
    </lineage>
</organism>
<dbReference type="EC" id="2.6.1.21" evidence="4"/>
<dbReference type="PANTHER" id="PTHR42743">
    <property type="entry name" value="AMINO-ACID AMINOTRANSFERASE"/>
    <property type="match status" value="1"/>
</dbReference>
<dbReference type="RefSeq" id="WP_191000048.1">
    <property type="nucleotide sequence ID" value="NZ_JACXSI010000070.1"/>
</dbReference>
<evidence type="ECO:0000256" key="7">
    <source>
        <dbReference type="ARBA" id="ARBA00022679"/>
    </source>
</evidence>
<evidence type="ECO:0000256" key="6">
    <source>
        <dbReference type="ARBA" id="ARBA00022576"/>
    </source>
</evidence>
<dbReference type="AlphaFoldDB" id="A0A927HCY1"/>
<protein>
    <recommendedName>
        <fullName evidence="5">D-alanine aminotransferase</fullName>
        <ecNumber evidence="4">2.6.1.21</ecNumber>
    </recommendedName>
    <alternativeName>
        <fullName evidence="11">D-amino acid aminotransferase</fullName>
    </alternativeName>
    <alternativeName>
        <fullName evidence="9">D-amino acid transaminase</fullName>
    </alternativeName>
    <alternativeName>
        <fullName evidence="10">D-aspartate aminotransferase</fullName>
    </alternativeName>
</protein>
<dbReference type="InterPro" id="IPR001544">
    <property type="entry name" value="Aminotrans_IV"/>
</dbReference>
<dbReference type="InterPro" id="IPR043131">
    <property type="entry name" value="BCAT-like_N"/>
</dbReference>
<dbReference type="GO" id="GO:0008652">
    <property type="term" value="P:amino acid biosynthetic process"/>
    <property type="evidence" value="ECO:0007669"/>
    <property type="project" value="UniProtKB-ARBA"/>
</dbReference>
<evidence type="ECO:0000256" key="12">
    <source>
        <dbReference type="ARBA" id="ARBA00047911"/>
    </source>
</evidence>
<dbReference type="NCBIfam" id="TIGR01121">
    <property type="entry name" value="D_amino_aminoT"/>
    <property type="match status" value="1"/>
</dbReference>
<dbReference type="Pfam" id="PF01063">
    <property type="entry name" value="Aminotran_4"/>
    <property type="match status" value="1"/>
</dbReference>
<evidence type="ECO:0000256" key="9">
    <source>
        <dbReference type="ARBA" id="ARBA00030138"/>
    </source>
</evidence>
<proteinExistence type="inferred from homology"/>
<sequence>MGKVFLNGQFIDRTDAKIDIEDRGNVFGDGIYEVVRVYDGKLFTLEKHLQRLMRSAEKIYLRMPYEPEQIKAILMQLVKENDLELGIVYIQVSRGAAVRQHIFPGEDVPVTFFAFTKALKRPDAQMKNGVKAKTAEDIRWLKCDIKSLNLLGNILAKQDAASEGCYEAIFVRDGFVTEGSSSNIHIVKNGKVKTHPANHLILNGISRIVMLEQCEKLNITVEQSPFTENELLQADEAFMTSTTSEITPIVEVNGEKIGNGLVGPTTLKLQQSFESVIKEQCKA</sequence>
<evidence type="ECO:0000256" key="11">
    <source>
        <dbReference type="ARBA" id="ARBA00033391"/>
    </source>
</evidence>
<evidence type="ECO:0000256" key="4">
    <source>
        <dbReference type="ARBA" id="ARBA00012874"/>
    </source>
</evidence>
<dbReference type="CDD" id="cd01558">
    <property type="entry name" value="D-AAT_like"/>
    <property type="match status" value="1"/>
</dbReference>
<comment type="similarity">
    <text evidence="2">Belongs to the class-IV pyridoxal-phosphate-dependent aminotransferase family.</text>
</comment>
<dbReference type="FunFam" id="3.20.10.10:FF:000002">
    <property type="entry name" value="D-alanine aminotransferase"/>
    <property type="match status" value="1"/>
</dbReference>
<evidence type="ECO:0000256" key="2">
    <source>
        <dbReference type="ARBA" id="ARBA00009320"/>
    </source>
</evidence>
<keyword evidence="14" id="KW-1185">Reference proteome</keyword>
<dbReference type="Proteomes" id="UP000602076">
    <property type="component" value="Unassembled WGS sequence"/>
</dbReference>
<evidence type="ECO:0000313" key="13">
    <source>
        <dbReference type="EMBL" id="MBD3110514.1"/>
    </source>
</evidence>
<dbReference type="GO" id="GO:0047810">
    <property type="term" value="F:D-alanine-2-oxoglutarate aminotransferase activity"/>
    <property type="evidence" value="ECO:0007669"/>
    <property type="project" value="UniProtKB-EC"/>
</dbReference>
<dbReference type="InterPro" id="IPR043132">
    <property type="entry name" value="BCAT-like_C"/>
</dbReference>
<dbReference type="GO" id="GO:0030170">
    <property type="term" value="F:pyridoxal phosphate binding"/>
    <property type="evidence" value="ECO:0007669"/>
    <property type="project" value="InterPro"/>
</dbReference>
<comment type="catalytic activity">
    <reaction evidence="12">
        <text>D-alanine + 2-oxoglutarate = D-glutamate + pyruvate</text>
        <dbReference type="Rhea" id="RHEA:15869"/>
        <dbReference type="ChEBI" id="CHEBI:15361"/>
        <dbReference type="ChEBI" id="CHEBI:16810"/>
        <dbReference type="ChEBI" id="CHEBI:29986"/>
        <dbReference type="ChEBI" id="CHEBI:57416"/>
        <dbReference type="EC" id="2.6.1.21"/>
    </reaction>
</comment>
<keyword evidence="8" id="KW-0663">Pyridoxal phosphate</keyword>
<dbReference type="InterPro" id="IPR005784">
    <property type="entry name" value="D_amino_transT"/>
</dbReference>
<comment type="caution">
    <text evidence="13">The sequence shown here is derived from an EMBL/GenBank/DDBJ whole genome shotgun (WGS) entry which is preliminary data.</text>
</comment>
<dbReference type="InterPro" id="IPR050571">
    <property type="entry name" value="Class-IV_PLP-Dep_Aminotrnsfr"/>
</dbReference>
<evidence type="ECO:0000256" key="5">
    <source>
        <dbReference type="ARBA" id="ARBA00021779"/>
    </source>
</evidence>
<dbReference type="EMBL" id="JACXSI010000070">
    <property type="protein sequence ID" value="MBD3110514.1"/>
    <property type="molecule type" value="Genomic_DNA"/>
</dbReference>
<dbReference type="Gene3D" id="3.20.10.10">
    <property type="entry name" value="D-amino Acid Aminotransferase, subunit A, domain 2"/>
    <property type="match status" value="1"/>
</dbReference>
<dbReference type="GO" id="GO:0046416">
    <property type="term" value="P:D-amino acid metabolic process"/>
    <property type="evidence" value="ECO:0007669"/>
    <property type="project" value="InterPro"/>
</dbReference>
<dbReference type="NCBIfam" id="NF005209">
    <property type="entry name" value="PRK06680.1"/>
    <property type="match status" value="1"/>
</dbReference>
<dbReference type="FunFam" id="3.30.470.10:FF:000009">
    <property type="entry name" value="D-alanine aminotransferase"/>
    <property type="match status" value="1"/>
</dbReference>
<evidence type="ECO:0000313" key="14">
    <source>
        <dbReference type="Proteomes" id="UP000602076"/>
    </source>
</evidence>
<comment type="subunit">
    <text evidence="3">Homodimer.</text>
</comment>
<accession>A0A927HCY1</accession>
<dbReference type="GO" id="GO:0046394">
    <property type="term" value="P:carboxylic acid biosynthetic process"/>
    <property type="evidence" value="ECO:0007669"/>
    <property type="project" value="UniProtKB-ARBA"/>
</dbReference>
<evidence type="ECO:0000256" key="1">
    <source>
        <dbReference type="ARBA" id="ARBA00001933"/>
    </source>
</evidence>
<gene>
    <name evidence="13" type="primary">dat</name>
    <name evidence="13" type="ORF">IEO70_19490</name>
</gene>